<feature type="region of interest" description="Disordered" evidence="1">
    <location>
        <begin position="1"/>
        <end position="134"/>
    </location>
</feature>
<feature type="compositionally biased region" description="Polar residues" evidence="1">
    <location>
        <begin position="174"/>
        <end position="190"/>
    </location>
</feature>
<dbReference type="PANTHER" id="PTHR28031:SF1">
    <property type="entry name" value="PROLINE-RICH PROTEIN HUA1"/>
    <property type="match status" value="1"/>
</dbReference>
<dbReference type="InParanoid" id="A0A0D0ALF0"/>
<evidence type="ECO:0000313" key="2">
    <source>
        <dbReference type="EMBL" id="KIK32758.1"/>
    </source>
</evidence>
<reference evidence="2 3" key="1">
    <citation type="submission" date="2014-04" db="EMBL/GenBank/DDBJ databases">
        <authorList>
            <consortium name="DOE Joint Genome Institute"/>
            <person name="Kuo A."/>
            <person name="Ruytinx J."/>
            <person name="Rineau F."/>
            <person name="Colpaert J."/>
            <person name="Kohler A."/>
            <person name="Nagy L.G."/>
            <person name="Floudas D."/>
            <person name="Copeland A."/>
            <person name="Barry K.W."/>
            <person name="Cichocki N."/>
            <person name="Veneault-Fourrey C."/>
            <person name="LaButti K."/>
            <person name="Lindquist E.A."/>
            <person name="Lipzen A."/>
            <person name="Lundell T."/>
            <person name="Morin E."/>
            <person name="Murat C."/>
            <person name="Sun H."/>
            <person name="Tunlid A."/>
            <person name="Henrissat B."/>
            <person name="Grigoriev I.V."/>
            <person name="Hibbett D.S."/>
            <person name="Martin F."/>
            <person name="Nordberg H.P."/>
            <person name="Cantor M.N."/>
            <person name="Hua S.X."/>
        </authorList>
    </citation>
    <scope>NUCLEOTIDE SEQUENCE [LARGE SCALE GENOMIC DNA]</scope>
    <source>
        <strain evidence="2 3">UH-Slu-Lm8-n1</strain>
    </source>
</reference>
<accession>A0A0D0ALF0</accession>
<feature type="compositionally biased region" description="Pro residues" evidence="1">
    <location>
        <begin position="319"/>
        <end position="331"/>
    </location>
</feature>
<dbReference type="OrthoDB" id="2405700at2759"/>
<proteinExistence type="predicted"/>
<dbReference type="EMBL" id="KN836124">
    <property type="protein sequence ID" value="KIK32758.1"/>
    <property type="molecule type" value="Genomic_DNA"/>
</dbReference>
<gene>
    <name evidence="2" type="ORF">CY34DRAFT_814088</name>
</gene>
<dbReference type="PANTHER" id="PTHR28031">
    <property type="entry name" value="PROLINE-RICH PROTEIN HUA1"/>
    <property type="match status" value="1"/>
</dbReference>
<feature type="compositionally biased region" description="Basic residues" evidence="1">
    <location>
        <begin position="70"/>
        <end position="80"/>
    </location>
</feature>
<feature type="region of interest" description="Disordered" evidence="1">
    <location>
        <begin position="173"/>
        <end position="229"/>
    </location>
</feature>
<dbReference type="FunCoup" id="A0A0D0ALF0">
    <property type="interactions" value="308"/>
</dbReference>
<reference evidence="3" key="2">
    <citation type="submission" date="2015-01" db="EMBL/GenBank/DDBJ databases">
        <title>Evolutionary Origins and Diversification of the Mycorrhizal Mutualists.</title>
        <authorList>
            <consortium name="DOE Joint Genome Institute"/>
            <consortium name="Mycorrhizal Genomics Consortium"/>
            <person name="Kohler A."/>
            <person name="Kuo A."/>
            <person name="Nagy L.G."/>
            <person name="Floudas D."/>
            <person name="Copeland A."/>
            <person name="Barry K.W."/>
            <person name="Cichocki N."/>
            <person name="Veneault-Fourrey C."/>
            <person name="LaButti K."/>
            <person name="Lindquist E.A."/>
            <person name="Lipzen A."/>
            <person name="Lundell T."/>
            <person name="Morin E."/>
            <person name="Murat C."/>
            <person name="Riley R."/>
            <person name="Ohm R."/>
            <person name="Sun H."/>
            <person name="Tunlid A."/>
            <person name="Henrissat B."/>
            <person name="Grigoriev I.V."/>
            <person name="Hibbett D.S."/>
            <person name="Martin F."/>
        </authorList>
    </citation>
    <scope>NUCLEOTIDE SEQUENCE [LARGE SCALE GENOMIC DNA]</scope>
    <source>
        <strain evidence="3">UH-Slu-Lm8-n1</strain>
    </source>
</reference>
<evidence type="ECO:0000313" key="3">
    <source>
        <dbReference type="Proteomes" id="UP000054485"/>
    </source>
</evidence>
<keyword evidence="3" id="KW-1185">Reference proteome</keyword>
<sequence>MLPTNHYNPAQSSQQAAESSSAFQYGSAQPRATDPIGLEEEMPPAYTPSADTYHGETTVEGGPHSPFRPRPSHSTHRPSHSHSSSQSHSSHTTSSSSRSQLLSPSQQRPQQPLWPAPSSLSAHPGQQSQSRRGGGLVGALIGTVRGAVDAVSSIHDEHMRTMQQSQVAYVAPYPTSSSSGMAQSTYTPSYQGGQGPFPGIPPAQPTPLRDVPDDGSPTRTPAPGHPLLNNGQILIYPNKDYICVKCKNTGYKDYDPSHPCRKCWEKYGKPYAGALTYTSWNTESASRSSKFQRALPRLASPQASQPLPQFSSYTGRPPHAVPPQAAPPQAPTPYGQHLYVYNPIIGMGQTPPVPHAVPVRPGDPRLGGQMCWKCRGTGTLPLLIIDVRPCSVCGGIGRDLR</sequence>
<dbReference type="GO" id="GO:0005737">
    <property type="term" value="C:cytoplasm"/>
    <property type="evidence" value="ECO:0007669"/>
    <property type="project" value="TreeGrafter"/>
</dbReference>
<feature type="region of interest" description="Disordered" evidence="1">
    <location>
        <begin position="298"/>
        <end position="332"/>
    </location>
</feature>
<dbReference type="STRING" id="930992.A0A0D0ALF0"/>
<dbReference type="AlphaFoldDB" id="A0A0D0ALF0"/>
<dbReference type="InterPro" id="IPR038910">
    <property type="entry name" value="Hua1-like"/>
</dbReference>
<name>A0A0D0ALF0_9AGAM</name>
<feature type="compositionally biased region" description="Polar residues" evidence="1">
    <location>
        <begin position="301"/>
        <end position="314"/>
    </location>
</feature>
<evidence type="ECO:0000256" key="1">
    <source>
        <dbReference type="SAM" id="MobiDB-lite"/>
    </source>
</evidence>
<protein>
    <submittedName>
        <fullName evidence="2">Uncharacterized protein</fullName>
    </submittedName>
</protein>
<feature type="compositionally biased region" description="Low complexity" evidence="1">
    <location>
        <begin position="10"/>
        <end position="24"/>
    </location>
</feature>
<dbReference type="HOGENOM" id="CLU_040442_0_0_1"/>
<feature type="compositionally biased region" description="Low complexity" evidence="1">
    <location>
        <begin position="81"/>
        <end position="113"/>
    </location>
</feature>
<dbReference type="Proteomes" id="UP000054485">
    <property type="component" value="Unassembled WGS sequence"/>
</dbReference>
<organism evidence="2 3">
    <name type="scientific">Suillus luteus UH-Slu-Lm8-n1</name>
    <dbReference type="NCBI Taxonomy" id="930992"/>
    <lineage>
        <taxon>Eukaryota</taxon>
        <taxon>Fungi</taxon>
        <taxon>Dikarya</taxon>
        <taxon>Basidiomycota</taxon>
        <taxon>Agaricomycotina</taxon>
        <taxon>Agaricomycetes</taxon>
        <taxon>Agaricomycetidae</taxon>
        <taxon>Boletales</taxon>
        <taxon>Suillineae</taxon>
        <taxon>Suillaceae</taxon>
        <taxon>Suillus</taxon>
    </lineage>
</organism>